<evidence type="ECO:0000259" key="7">
    <source>
        <dbReference type="Pfam" id="PF00364"/>
    </source>
</evidence>
<dbReference type="InterPro" id="IPR001078">
    <property type="entry name" value="2-oxoacid_DH_actylTfrase"/>
</dbReference>
<gene>
    <name evidence="8" type="ORF">JK363_28650</name>
</gene>
<dbReference type="Gene3D" id="2.40.50.100">
    <property type="match status" value="1"/>
</dbReference>
<evidence type="ECO:0000259" key="6">
    <source>
        <dbReference type="Pfam" id="PF00198"/>
    </source>
</evidence>
<dbReference type="SUPFAM" id="SSF51230">
    <property type="entry name" value="Single hybrid motif"/>
    <property type="match status" value="1"/>
</dbReference>
<evidence type="ECO:0000256" key="4">
    <source>
        <dbReference type="RuleBase" id="RU003423"/>
    </source>
</evidence>
<keyword evidence="3 4" id="KW-0450">Lipoyl</keyword>
<dbReference type="Proteomes" id="UP000634229">
    <property type="component" value="Unassembled WGS sequence"/>
</dbReference>
<evidence type="ECO:0000256" key="1">
    <source>
        <dbReference type="ARBA" id="ARBA00001938"/>
    </source>
</evidence>
<evidence type="ECO:0000256" key="3">
    <source>
        <dbReference type="ARBA" id="ARBA00022823"/>
    </source>
</evidence>
<accession>A0ABS1NL08</accession>
<dbReference type="InterPro" id="IPR011053">
    <property type="entry name" value="Single_hybrid_motif"/>
</dbReference>
<dbReference type="InterPro" id="IPR023213">
    <property type="entry name" value="CAT-like_dom_sf"/>
</dbReference>
<evidence type="ECO:0000256" key="2">
    <source>
        <dbReference type="ARBA" id="ARBA00007317"/>
    </source>
</evidence>
<reference evidence="8 9" key="1">
    <citation type="submission" date="2021-01" db="EMBL/GenBank/DDBJ databases">
        <title>WGS of actinomycetes isolated from Thailand.</title>
        <authorList>
            <person name="Thawai C."/>
        </authorList>
    </citation>
    <scope>NUCLEOTIDE SEQUENCE [LARGE SCALE GENOMIC DNA]</scope>
    <source>
        <strain evidence="8 9">CA1R205</strain>
    </source>
</reference>
<evidence type="ECO:0000313" key="9">
    <source>
        <dbReference type="Proteomes" id="UP000634229"/>
    </source>
</evidence>
<evidence type="ECO:0000256" key="5">
    <source>
        <dbReference type="SAM" id="MobiDB-lite"/>
    </source>
</evidence>
<keyword evidence="4" id="KW-0808">Transferase</keyword>
<comment type="similarity">
    <text evidence="2 4">Belongs to the 2-oxoacid dehydrogenase family.</text>
</comment>
<comment type="cofactor">
    <cofactor evidence="1 4">
        <name>(R)-lipoate</name>
        <dbReference type="ChEBI" id="CHEBI:83088"/>
    </cofactor>
</comment>
<dbReference type="PROSITE" id="PS00189">
    <property type="entry name" value="LIPOYL"/>
    <property type="match status" value="1"/>
</dbReference>
<evidence type="ECO:0000313" key="8">
    <source>
        <dbReference type="EMBL" id="MBL1100570.1"/>
    </source>
</evidence>
<protein>
    <recommendedName>
        <fullName evidence="4">Dihydrolipoamide acetyltransferase component of pyruvate dehydrogenase complex</fullName>
        <ecNumber evidence="4">2.3.1.-</ecNumber>
    </recommendedName>
</protein>
<proteinExistence type="inferred from homology"/>
<name>A0ABS1NL08_9ACTN</name>
<keyword evidence="4" id="KW-0012">Acyltransferase</keyword>
<feature type="region of interest" description="Disordered" evidence="5">
    <location>
        <begin position="151"/>
        <end position="179"/>
    </location>
</feature>
<comment type="caution">
    <text evidence="8">The sequence shown here is derived from an EMBL/GenBank/DDBJ whole genome shotgun (WGS) entry which is preliminary data.</text>
</comment>
<feature type="domain" description="2-oxoacid dehydrogenase acyltransferase catalytic" evidence="6">
    <location>
        <begin position="177"/>
        <end position="392"/>
    </location>
</feature>
<keyword evidence="9" id="KW-1185">Reference proteome</keyword>
<dbReference type="EC" id="2.3.1.-" evidence="4"/>
<dbReference type="InterPro" id="IPR003016">
    <property type="entry name" value="2-oxoA_DH_lipoyl-BS"/>
</dbReference>
<dbReference type="PANTHER" id="PTHR23151:SF90">
    <property type="entry name" value="DIHYDROLIPOYLLYSINE-RESIDUE ACETYLTRANSFERASE COMPONENT OF PYRUVATE DEHYDROGENASE COMPLEX, MITOCHONDRIAL-RELATED"/>
    <property type="match status" value="1"/>
</dbReference>
<dbReference type="RefSeq" id="WP_201879208.1">
    <property type="nucleotide sequence ID" value="NZ_JAERRF010000020.1"/>
</dbReference>
<dbReference type="InterPro" id="IPR045257">
    <property type="entry name" value="E2/Pdx1"/>
</dbReference>
<dbReference type="InterPro" id="IPR000089">
    <property type="entry name" value="Biotin_lipoyl"/>
</dbReference>
<organism evidence="8 9">
    <name type="scientific">Streptomyces coffeae</name>
    <dbReference type="NCBI Taxonomy" id="621382"/>
    <lineage>
        <taxon>Bacteria</taxon>
        <taxon>Bacillati</taxon>
        <taxon>Actinomycetota</taxon>
        <taxon>Actinomycetes</taxon>
        <taxon>Kitasatosporales</taxon>
        <taxon>Streptomycetaceae</taxon>
        <taxon>Streptomyces</taxon>
    </lineage>
</organism>
<feature type="domain" description="Lipoyl-binding" evidence="7">
    <location>
        <begin position="7"/>
        <end position="73"/>
    </location>
</feature>
<dbReference type="Gene3D" id="3.30.559.10">
    <property type="entry name" value="Chloramphenicol acetyltransferase-like domain"/>
    <property type="match status" value="1"/>
</dbReference>
<sequence length="400" mass="41739">MAEIAIPKLNNNDSSYLLLEWLFDDGDEVPADAAVAVLETSKATEDLIAPSAGVLERLVPAGTECACGELIGRLLPAASESAPAEPAVARAATAESTAIPGTATDAGKVSVLVTAPARALMDRLGLDEAALAELDTKVVKRADIERLAGTRGASAVRDAATPSHREPAPDPEPGLHELSPNQRAVWTVVSESQRTVPAAFTVVHVDMGPVEASAARLGAMAGAPEYVIAAMARLRTDFPLFFAAPAHPGTVRPADSAHIAVTIDVGKGLFTPVVRDAERLTVADIADVMMEFRIKAIRDGFRGSDLSGGTALLALNNDAEVVVATPLVFPGHTCAASLADTRDELVADESGGVRVRRVAALGLAYDHRVINGRDSVRFLHALRQRLEQPEGLTATPSDAG</sequence>
<dbReference type="SUPFAM" id="SSF52777">
    <property type="entry name" value="CoA-dependent acyltransferases"/>
    <property type="match status" value="1"/>
</dbReference>
<dbReference type="EMBL" id="JAERRF010000020">
    <property type="protein sequence ID" value="MBL1100570.1"/>
    <property type="molecule type" value="Genomic_DNA"/>
</dbReference>
<dbReference type="CDD" id="cd06849">
    <property type="entry name" value="lipoyl_domain"/>
    <property type="match status" value="1"/>
</dbReference>
<dbReference type="Pfam" id="PF00364">
    <property type="entry name" value="Biotin_lipoyl"/>
    <property type="match status" value="1"/>
</dbReference>
<dbReference type="PANTHER" id="PTHR23151">
    <property type="entry name" value="DIHYDROLIPOAMIDE ACETYL/SUCCINYL-TRANSFERASE-RELATED"/>
    <property type="match status" value="1"/>
</dbReference>
<dbReference type="Pfam" id="PF00198">
    <property type="entry name" value="2-oxoacid_dh"/>
    <property type="match status" value="1"/>
</dbReference>